<reference evidence="2" key="1">
    <citation type="submission" date="2022-08" db="EMBL/GenBank/DDBJ databases">
        <authorList>
            <person name="Tistechok S."/>
            <person name="Samborskyy M."/>
            <person name="Roman I."/>
        </authorList>
    </citation>
    <scope>NUCLEOTIDE SEQUENCE</scope>
    <source>
        <strain evidence="2">DSM 103496</strain>
    </source>
</reference>
<gene>
    <name evidence="2" type="ORF">NZH93_31175</name>
</gene>
<evidence type="ECO:0000313" key="2">
    <source>
        <dbReference type="EMBL" id="MCS7481342.1"/>
    </source>
</evidence>
<dbReference type="EMBL" id="JANYMP010000017">
    <property type="protein sequence ID" value="MCS7481342.1"/>
    <property type="molecule type" value="Genomic_DNA"/>
</dbReference>
<evidence type="ECO:0000259" key="1">
    <source>
        <dbReference type="Pfam" id="PF13472"/>
    </source>
</evidence>
<feature type="domain" description="SGNH hydrolase-type esterase" evidence="1">
    <location>
        <begin position="6"/>
        <end position="176"/>
    </location>
</feature>
<comment type="caution">
    <text evidence="2">The sequence shown here is derived from an EMBL/GenBank/DDBJ whole genome shotgun (WGS) entry which is preliminary data.</text>
</comment>
<dbReference type="Proteomes" id="UP001141259">
    <property type="component" value="Unassembled WGS sequence"/>
</dbReference>
<dbReference type="AlphaFoldDB" id="A0A9X2VSD6"/>
<dbReference type="Pfam" id="PF13472">
    <property type="entry name" value="Lipase_GDSL_2"/>
    <property type="match status" value="1"/>
</dbReference>
<protein>
    <submittedName>
        <fullName evidence="2">SGNH/GDSL hydrolase family protein</fullName>
    </submittedName>
</protein>
<sequence>MRTLVVLGDSTSVGIGDPVPGGWRGFGPLLGAAFPDYHNLAFPGARVGCVRTRQLPLALAARPDAVVVLAGMNDTLRSDFDPVRLHHDLDHVVGALRSAGAMIVTVRFHDHGRVFRLPGALRRALSARVAAVNEVVDAVVARHGIGCVDLDLLPGAYDASTWSVDRLHPSELGHRRLAAAFAEVLGTAPVSLECVGGVRTTPLHHAAWLVLKGLPWLWRRSRDLVPMVVRIMVSDAGLDRSDRTGHRDGATLGDG</sequence>
<keyword evidence="3" id="KW-1185">Reference proteome</keyword>
<keyword evidence="2" id="KW-0378">Hydrolase</keyword>
<evidence type="ECO:0000313" key="3">
    <source>
        <dbReference type="Proteomes" id="UP001141259"/>
    </source>
</evidence>
<dbReference type="Gene3D" id="3.40.50.1110">
    <property type="entry name" value="SGNH hydrolase"/>
    <property type="match status" value="1"/>
</dbReference>
<accession>A0A9X2VSD6</accession>
<organism evidence="2 3">
    <name type="scientific">Umezawaea endophytica</name>
    <dbReference type="NCBI Taxonomy" id="1654476"/>
    <lineage>
        <taxon>Bacteria</taxon>
        <taxon>Bacillati</taxon>
        <taxon>Actinomycetota</taxon>
        <taxon>Actinomycetes</taxon>
        <taxon>Pseudonocardiales</taxon>
        <taxon>Pseudonocardiaceae</taxon>
        <taxon>Umezawaea</taxon>
    </lineage>
</organism>
<dbReference type="InterPro" id="IPR013830">
    <property type="entry name" value="SGNH_hydro"/>
</dbReference>
<proteinExistence type="predicted"/>
<name>A0A9X2VSD6_9PSEU</name>
<dbReference type="GO" id="GO:0004622">
    <property type="term" value="F:phosphatidylcholine lysophospholipase activity"/>
    <property type="evidence" value="ECO:0007669"/>
    <property type="project" value="TreeGrafter"/>
</dbReference>
<dbReference type="SUPFAM" id="SSF52266">
    <property type="entry name" value="SGNH hydrolase"/>
    <property type="match status" value="1"/>
</dbReference>
<dbReference type="InterPro" id="IPR036514">
    <property type="entry name" value="SGNH_hydro_sf"/>
</dbReference>
<dbReference type="PANTHER" id="PTHR30383:SF5">
    <property type="entry name" value="SGNH HYDROLASE-TYPE ESTERASE DOMAIN-CONTAINING PROTEIN"/>
    <property type="match status" value="1"/>
</dbReference>
<dbReference type="PANTHER" id="PTHR30383">
    <property type="entry name" value="THIOESTERASE 1/PROTEASE 1/LYSOPHOSPHOLIPASE L1"/>
    <property type="match status" value="1"/>
</dbReference>
<dbReference type="InterPro" id="IPR051532">
    <property type="entry name" value="Ester_Hydrolysis_Enzymes"/>
</dbReference>
<dbReference type="CDD" id="cd01832">
    <property type="entry name" value="SGNH_hydrolase_like_1"/>
    <property type="match status" value="1"/>
</dbReference>